<dbReference type="InterPro" id="IPR001387">
    <property type="entry name" value="Cro/C1-type_HTH"/>
</dbReference>
<dbReference type="EMBL" id="BAAAYG010000001">
    <property type="protein sequence ID" value="GAA3278384.1"/>
    <property type="molecule type" value="Genomic_DNA"/>
</dbReference>
<dbReference type="InterPro" id="IPR009057">
    <property type="entry name" value="Homeodomain-like_sf"/>
</dbReference>
<gene>
    <name evidence="4" type="ORF">GCM10020260_00430</name>
</gene>
<accession>A0ABP6R5N9</accession>
<evidence type="ECO:0000259" key="2">
    <source>
        <dbReference type="PROSITE" id="PS50943"/>
    </source>
</evidence>
<keyword evidence="5" id="KW-1185">Reference proteome</keyword>
<dbReference type="SUPFAM" id="SSF46689">
    <property type="entry name" value="Homeodomain-like"/>
    <property type="match status" value="1"/>
</dbReference>
<feature type="domain" description="HTH psq-type" evidence="3">
    <location>
        <begin position="1"/>
        <end position="47"/>
    </location>
</feature>
<protein>
    <submittedName>
        <fullName evidence="4">Transposase</fullName>
    </submittedName>
</protein>
<feature type="domain" description="HTH cro/C1-type" evidence="2">
    <location>
        <begin position="20"/>
        <end position="45"/>
    </location>
</feature>
<comment type="caution">
    <text evidence="4">The sequence shown here is derived from an EMBL/GenBank/DDBJ whole genome shotgun (WGS) entry which is preliminary data.</text>
</comment>
<sequence length="114" mass="12874">MPKIYSEEFKATALELLDSGMTQQQVCEDLGLSKSTLQLWVKNRRMTQHGFEPSETVADRAEQTRMLHIRELEQENKVLREAAAYLSQANLKIGHTRPNDAPAVSVTLPPPVSR</sequence>
<dbReference type="InterPro" id="IPR007889">
    <property type="entry name" value="HTH_Psq"/>
</dbReference>
<dbReference type="PROSITE" id="PS50943">
    <property type="entry name" value="HTH_CROC1"/>
    <property type="match status" value="1"/>
</dbReference>
<name>A0ABP6R5N9_9MICC</name>
<evidence type="ECO:0000259" key="3">
    <source>
        <dbReference type="PROSITE" id="PS50960"/>
    </source>
</evidence>
<proteinExistence type="predicted"/>
<dbReference type="Proteomes" id="UP001501736">
    <property type="component" value="Unassembled WGS sequence"/>
</dbReference>
<evidence type="ECO:0000313" key="5">
    <source>
        <dbReference type="Proteomes" id="UP001501736"/>
    </source>
</evidence>
<dbReference type="InterPro" id="IPR002514">
    <property type="entry name" value="Transposase_8"/>
</dbReference>
<organism evidence="4 5">
    <name type="scientific">Nesterenkonia halobia</name>
    <dbReference type="NCBI Taxonomy" id="37922"/>
    <lineage>
        <taxon>Bacteria</taxon>
        <taxon>Bacillati</taxon>
        <taxon>Actinomycetota</taxon>
        <taxon>Actinomycetes</taxon>
        <taxon>Micrococcales</taxon>
        <taxon>Micrococcaceae</taxon>
        <taxon>Nesterenkonia</taxon>
    </lineage>
</organism>
<dbReference type="Pfam" id="PF01527">
    <property type="entry name" value="HTH_Tnp_1"/>
    <property type="match status" value="1"/>
</dbReference>
<feature type="region of interest" description="Disordered" evidence="1">
    <location>
        <begin position="94"/>
        <end position="114"/>
    </location>
</feature>
<reference evidence="5" key="1">
    <citation type="journal article" date="2019" name="Int. J. Syst. Evol. Microbiol.">
        <title>The Global Catalogue of Microorganisms (GCM) 10K type strain sequencing project: providing services to taxonomists for standard genome sequencing and annotation.</title>
        <authorList>
            <consortium name="The Broad Institute Genomics Platform"/>
            <consortium name="The Broad Institute Genome Sequencing Center for Infectious Disease"/>
            <person name="Wu L."/>
            <person name="Ma J."/>
        </authorList>
    </citation>
    <scope>NUCLEOTIDE SEQUENCE [LARGE SCALE GENOMIC DNA]</scope>
    <source>
        <strain evidence="5">JCM 11483</strain>
    </source>
</reference>
<dbReference type="Gene3D" id="1.10.10.60">
    <property type="entry name" value="Homeodomain-like"/>
    <property type="match status" value="1"/>
</dbReference>
<evidence type="ECO:0000313" key="4">
    <source>
        <dbReference type="EMBL" id="GAA3278384.1"/>
    </source>
</evidence>
<dbReference type="PROSITE" id="PS50960">
    <property type="entry name" value="HTH_PSQ"/>
    <property type="match status" value="1"/>
</dbReference>
<evidence type="ECO:0000256" key="1">
    <source>
        <dbReference type="SAM" id="MobiDB-lite"/>
    </source>
</evidence>